<feature type="transmembrane region" description="Helical" evidence="7">
    <location>
        <begin position="104"/>
        <end position="126"/>
    </location>
</feature>
<evidence type="ECO:0000256" key="3">
    <source>
        <dbReference type="ARBA" id="ARBA00022475"/>
    </source>
</evidence>
<keyword evidence="5 7" id="KW-1133">Transmembrane helix</keyword>
<feature type="transmembrane region" description="Helical" evidence="7">
    <location>
        <begin position="165"/>
        <end position="186"/>
    </location>
</feature>
<feature type="transmembrane region" description="Helical" evidence="7">
    <location>
        <begin position="221"/>
        <end position="242"/>
    </location>
</feature>
<evidence type="ECO:0000256" key="7">
    <source>
        <dbReference type="SAM" id="Phobius"/>
    </source>
</evidence>
<name>A0ABU5J2E4_9BACI</name>
<dbReference type="InterPro" id="IPR050171">
    <property type="entry name" value="MFS_Transporters"/>
</dbReference>
<dbReference type="PANTHER" id="PTHR23517:SF3">
    <property type="entry name" value="INTEGRAL MEMBRANE TRANSPORT PROTEIN"/>
    <property type="match status" value="1"/>
</dbReference>
<dbReference type="EMBL" id="JAXOFX010000014">
    <property type="protein sequence ID" value="MDZ5473593.1"/>
    <property type="molecule type" value="Genomic_DNA"/>
</dbReference>
<dbReference type="Pfam" id="PF07690">
    <property type="entry name" value="MFS_1"/>
    <property type="match status" value="1"/>
</dbReference>
<evidence type="ECO:0000256" key="4">
    <source>
        <dbReference type="ARBA" id="ARBA00022692"/>
    </source>
</evidence>
<feature type="transmembrane region" description="Helical" evidence="7">
    <location>
        <begin position="294"/>
        <end position="310"/>
    </location>
</feature>
<dbReference type="Gene3D" id="1.20.1250.20">
    <property type="entry name" value="MFS general substrate transporter like domains"/>
    <property type="match status" value="1"/>
</dbReference>
<dbReference type="PROSITE" id="PS00216">
    <property type="entry name" value="SUGAR_TRANSPORT_1"/>
    <property type="match status" value="1"/>
</dbReference>
<keyword evidence="2" id="KW-0813">Transport</keyword>
<feature type="transmembrane region" description="Helical" evidence="7">
    <location>
        <begin position="12"/>
        <end position="36"/>
    </location>
</feature>
<evidence type="ECO:0000313" key="9">
    <source>
        <dbReference type="EMBL" id="MDZ5473593.1"/>
    </source>
</evidence>
<dbReference type="PROSITE" id="PS50850">
    <property type="entry name" value="MFS"/>
    <property type="match status" value="1"/>
</dbReference>
<gene>
    <name evidence="9" type="ORF">SM124_17900</name>
</gene>
<dbReference type="CDD" id="cd17329">
    <property type="entry name" value="MFS_MdtH_MDR_like"/>
    <property type="match status" value="1"/>
</dbReference>
<evidence type="ECO:0000256" key="5">
    <source>
        <dbReference type="ARBA" id="ARBA00022989"/>
    </source>
</evidence>
<comment type="caution">
    <text evidence="9">The sequence shown here is derived from an EMBL/GenBank/DDBJ whole genome shotgun (WGS) entry which is preliminary data.</text>
</comment>
<dbReference type="InterPro" id="IPR020846">
    <property type="entry name" value="MFS_dom"/>
</dbReference>
<dbReference type="SUPFAM" id="SSF103473">
    <property type="entry name" value="MFS general substrate transporter"/>
    <property type="match status" value="1"/>
</dbReference>
<feature type="transmembrane region" description="Helical" evidence="7">
    <location>
        <begin position="384"/>
        <end position="402"/>
    </location>
</feature>
<keyword evidence="4 7" id="KW-0812">Transmembrane</keyword>
<dbReference type="RefSeq" id="WP_322447882.1">
    <property type="nucleotide sequence ID" value="NZ_JAXOFX010000014.1"/>
</dbReference>
<dbReference type="Proteomes" id="UP001290455">
    <property type="component" value="Unassembled WGS sequence"/>
</dbReference>
<dbReference type="InterPro" id="IPR005829">
    <property type="entry name" value="Sugar_transporter_CS"/>
</dbReference>
<evidence type="ECO:0000313" key="10">
    <source>
        <dbReference type="Proteomes" id="UP001290455"/>
    </source>
</evidence>
<comment type="subcellular location">
    <subcellularLocation>
        <location evidence="1">Cell membrane</location>
        <topology evidence="1">Multi-pass membrane protein</topology>
    </subcellularLocation>
</comment>
<dbReference type="InterPro" id="IPR011701">
    <property type="entry name" value="MFS"/>
</dbReference>
<evidence type="ECO:0000259" key="8">
    <source>
        <dbReference type="PROSITE" id="PS50850"/>
    </source>
</evidence>
<evidence type="ECO:0000256" key="2">
    <source>
        <dbReference type="ARBA" id="ARBA00022448"/>
    </source>
</evidence>
<feature type="transmembrane region" description="Helical" evidence="7">
    <location>
        <begin position="138"/>
        <end position="159"/>
    </location>
</feature>
<feature type="domain" description="Major facilitator superfamily (MFS) profile" evidence="8">
    <location>
        <begin position="1"/>
        <end position="406"/>
    </location>
</feature>
<feature type="transmembrane region" description="Helical" evidence="7">
    <location>
        <begin position="262"/>
        <end position="282"/>
    </location>
</feature>
<reference evidence="9 10" key="1">
    <citation type="submission" date="2023-11" db="EMBL/GenBank/DDBJ databases">
        <title>Bacillus jintuensis, isolated from a mudflat on the Beibu Gulf coast.</title>
        <authorList>
            <person name="Li M."/>
        </authorList>
    </citation>
    <scope>NUCLEOTIDE SEQUENCE [LARGE SCALE GENOMIC DNA]</scope>
    <source>
        <strain evidence="9 10">31A1R</strain>
    </source>
</reference>
<keyword evidence="3" id="KW-1003">Cell membrane</keyword>
<accession>A0ABU5J2E4</accession>
<feature type="transmembrane region" description="Helical" evidence="7">
    <location>
        <begin position="74"/>
        <end position="92"/>
    </location>
</feature>
<evidence type="ECO:0000256" key="6">
    <source>
        <dbReference type="ARBA" id="ARBA00023136"/>
    </source>
</evidence>
<protein>
    <submittedName>
        <fullName evidence="9">MFS transporter</fullName>
    </submittedName>
</protein>
<dbReference type="InterPro" id="IPR036259">
    <property type="entry name" value="MFS_trans_sf"/>
</dbReference>
<dbReference type="PANTHER" id="PTHR23517">
    <property type="entry name" value="RESISTANCE PROTEIN MDTM, PUTATIVE-RELATED-RELATED"/>
    <property type="match status" value="1"/>
</dbReference>
<evidence type="ECO:0000256" key="1">
    <source>
        <dbReference type="ARBA" id="ARBA00004651"/>
    </source>
</evidence>
<keyword evidence="10" id="KW-1185">Reference proteome</keyword>
<proteinExistence type="predicted"/>
<organism evidence="9 10">
    <name type="scientific">Robertmurraya mangrovi</name>
    <dbReference type="NCBI Taxonomy" id="3098077"/>
    <lineage>
        <taxon>Bacteria</taxon>
        <taxon>Bacillati</taxon>
        <taxon>Bacillota</taxon>
        <taxon>Bacilli</taxon>
        <taxon>Bacillales</taxon>
        <taxon>Bacillaceae</taxon>
        <taxon>Robertmurraya</taxon>
    </lineage>
</organism>
<sequence length="419" mass="46530">MKFRDLQSNIKIRLYTDFITDLSQMAIFPFMAIYFSSQVGQGIAGLLLTLNVICSILAGLYAGYLSDRLGRKKVMIFALIIQIGALTIMALANSPWFLSVWVTYFMFLISNVSSSVINPAASAMIIDSSTEKERPYIYSLQYWSGNIAISIGAVLGGLFFESGRFILFCMFALVSIVTLLIIIFLIDESMKEIHAHEENNKPSFSKSIFTNYLNVIKDSKFMFFVMGTVFVLSLEFQLDKYIAVRLKEEFHASLFGFEITGIKMFSLIILINTVFVVVATLHLSKWLSKFSHKLILTIGLVIYSLSFSALAVSNSFFILVGAAVLFTLGELMYSPIKQTILAGMIPDHARASYMAVDSLSFNAAMLLGSLGLTIGAVLPSSGMAVLYLILGFVGLFCFRSGMKHKKTTEYQPVANESHL</sequence>
<feature type="transmembrane region" description="Helical" evidence="7">
    <location>
        <begin position="42"/>
        <end position="62"/>
    </location>
</feature>
<keyword evidence="6 7" id="KW-0472">Membrane</keyword>